<evidence type="ECO:0008006" key="2">
    <source>
        <dbReference type="Google" id="ProtNLM"/>
    </source>
</evidence>
<dbReference type="NCBIfam" id="NF033572">
    <property type="entry name" value="transpos_ISKra4"/>
    <property type="match status" value="1"/>
</dbReference>
<reference evidence="1" key="1">
    <citation type="submission" date="2013-08" db="EMBL/GenBank/DDBJ databases">
        <authorList>
            <person name="Mendez C."/>
            <person name="Richter M."/>
            <person name="Ferrer M."/>
            <person name="Sanchez J."/>
        </authorList>
    </citation>
    <scope>NUCLEOTIDE SEQUENCE</scope>
</reference>
<proteinExistence type="predicted"/>
<dbReference type="AlphaFoldDB" id="T0ZG24"/>
<reference evidence="1" key="2">
    <citation type="journal article" date="2014" name="ISME J.">
        <title>Microbial stratification in low pH oxic and suboxic macroscopic growths along an acid mine drainage.</title>
        <authorList>
            <person name="Mendez-Garcia C."/>
            <person name="Mesa V."/>
            <person name="Sprenger R.R."/>
            <person name="Richter M."/>
            <person name="Diez M.S."/>
            <person name="Solano J."/>
            <person name="Bargiela R."/>
            <person name="Golyshina O.V."/>
            <person name="Manteca A."/>
            <person name="Ramos J.L."/>
            <person name="Gallego J.R."/>
            <person name="Llorente I."/>
            <person name="Martins Dos Santos V.A."/>
            <person name="Jensen O.N."/>
            <person name="Pelaez A.I."/>
            <person name="Sanchez J."/>
            <person name="Ferrer M."/>
        </authorList>
    </citation>
    <scope>NUCLEOTIDE SEQUENCE</scope>
</reference>
<protein>
    <recommendedName>
        <fullName evidence="2">ISKra4 family transposase</fullName>
    </recommendedName>
</protein>
<evidence type="ECO:0000313" key="1">
    <source>
        <dbReference type="EMBL" id="EQD27834.1"/>
    </source>
</evidence>
<name>T0ZG24_9ZZZZ</name>
<sequence length="501" mass="56393">MSYGVICRRIYLPFTTTLDPAHRQFRSLEEWLLSREASGAGLGRVELGVEAQGRELLRLLLQAHVQERGSGDVGPAIELGSPEGGHRRVLPRRKGLRSLRLLTLFGGIRVERLRYAGRQGVSFYPLDEQLQLPARTYSYAVQSRLVKRAVQGPFEEAIDGLRETTGVSIPKRSAQQILVDASRDVDAFYAQRAGIDPRTAGPILVASIDCKGIPMVRPGPAPRVVRRGKGEKPNKKRMATVAAVFTMKPRVRTPLQVVESLFNPETRTHPRKAGEGPQNKRVWASLLAGKDAFVEDVKAEVGRRDPRRRKTWVVVADGERALQIRMAHALPGAVIVLDLIHALEKMWSVAYLFHPEGSPEAQAFVRERTLRILQGGVGQVVKGLRQMATKRGLRGARRKTLLSVAAYLYHNRSRMRYHVYLARGLPIGSGSVEGACKNLIKDRMERSGMRWSEEGAEAMVKMRAVYLSRDFDQYWSYHVVQEQRRLYPKGVWRPFRSCAKK</sequence>
<gene>
    <name evidence="1" type="ORF">B2A_15089</name>
</gene>
<dbReference type="EMBL" id="AUZZ01010981">
    <property type="protein sequence ID" value="EQD27834.1"/>
    <property type="molecule type" value="Genomic_DNA"/>
</dbReference>
<comment type="caution">
    <text evidence="1">The sequence shown here is derived from an EMBL/GenBank/DDBJ whole genome shotgun (WGS) entry which is preliminary data.</text>
</comment>
<organism evidence="1">
    <name type="scientific">mine drainage metagenome</name>
    <dbReference type="NCBI Taxonomy" id="410659"/>
    <lineage>
        <taxon>unclassified sequences</taxon>
        <taxon>metagenomes</taxon>
        <taxon>ecological metagenomes</taxon>
    </lineage>
</organism>
<accession>T0ZG24</accession>